<reference evidence="2 3" key="1">
    <citation type="submission" date="2019-11" db="EMBL/GenBank/DDBJ databases">
        <title>Pseudomonas flavidum sp. nov., isolated from Baiyang Lake.</title>
        <authorList>
            <person name="Zhao Y."/>
        </authorList>
    </citation>
    <scope>NUCLEOTIDE SEQUENCE [LARGE SCALE GENOMIC DNA]</scope>
    <source>
        <strain evidence="3">R-22-3 w-18</strain>
    </source>
</reference>
<organism evidence="2 3">
    <name type="scientific">Pseudomonas xionganensis</name>
    <dbReference type="NCBI Taxonomy" id="2654845"/>
    <lineage>
        <taxon>Bacteria</taxon>
        <taxon>Pseudomonadati</taxon>
        <taxon>Pseudomonadota</taxon>
        <taxon>Gammaproteobacteria</taxon>
        <taxon>Pseudomonadales</taxon>
        <taxon>Pseudomonadaceae</taxon>
        <taxon>Pseudomonas</taxon>
    </lineage>
</organism>
<protein>
    <submittedName>
        <fullName evidence="2">Uncharacterized protein</fullName>
    </submittedName>
</protein>
<comment type="caution">
    <text evidence="2">The sequence shown here is derived from an EMBL/GenBank/DDBJ whole genome shotgun (WGS) entry which is preliminary data.</text>
</comment>
<gene>
    <name evidence="2" type="ORF">GJV18_08530</name>
</gene>
<feature type="region of interest" description="Disordered" evidence="1">
    <location>
        <begin position="1"/>
        <end position="31"/>
    </location>
</feature>
<keyword evidence="3" id="KW-1185">Reference proteome</keyword>
<evidence type="ECO:0000313" key="2">
    <source>
        <dbReference type="EMBL" id="MVW75360.1"/>
    </source>
</evidence>
<dbReference type="RefSeq" id="WP_160344446.1">
    <property type="nucleotide sequence ID" value="NZ_WKJZ01000001.1"/>
</dbReference>
<dbReference type="AlphaFoldDB" id="A0A6I4KS54"/>
<dbReference type="Proteomes" id="UP000429555">
    <property type="component" value="Unassembled WGS sequence"/>
</dbReference>
<evidence type="ECO:0000256" key="1">
    <source>
        <dbReference type="SAM" id="MobiDB-lite"/>
    </source>
</evidence>
<feature type="compositionally biased region" description="Basic and acidic residues" evidence="1">
    <location>
        <begin position="12"/>
        <end position="27"/>
    </location>
</feature>
<dbReference type="EMBL" id="WKJZ01000001">
    <property type="protein sequence ID" value="MVW75360.1"/>
    <property type="molecule type" value="Genomic_DNA"/>
</dbReference>
<accession>A0A6I4KS54</accession>
<sequence>MQSQPTYSSHQHQQELRGRAIDLDPAKHPRRAAKAMARERFEKEARWLERETSPEGIARNQQQLAQVRQALAEKREQQLRELAASGMSIISMASALKLSRRRVMLMLADLKIERGPKMQMEA</sequence>
<evidence type="ECO:0000313" key="3">
    <source>
        <dbReference type="Proteomes" id="UP000429555"/>
    </source>
</evidence>
<name>A0A6I4KS54_9PSED</name>
<feature type="compositionally biased region" description="Polar residues" evidence="1">
    <location>
        <begin position="1"/>
        <end position="11"/>
    </location>
</feature>
<proteinExistence type="predicted"/>